<proteinExistence type="predicted"/>
<reference evidence="3" key="3">
    <citation type="submission" date="2018-08" db="UniProtKB">
        <authorList>
            <consortium name="EnsemblPlants"/>
        </authorList>
    </citation>
    <scope>IDENTIFICATION</scope>
    <source>
        <strain evidence="3">cv. Bd21</strain>
    </source>
</reference>
<dbReference type="EMBL" id="CM000883">
    <property type="protein sequence ID" value="PNT65019.1"/>
    <property type="molecule type" value="Genomic_DNA"/>
</dbReference>
<dbReference type="Proteomes" id="UP000008810">
    <property type="component" value="Chromosome 4"/>
</dbReference>
<name>A0A2K2CSL1_BRADI</name>
<dbReference type="EnsemblPlants" id="PNT65019">
    <property type="protein sequence ID" value="PNT65019"/>
    <property type="gene ID" value="BRADI_4g36260v3"/>
</dbReference>
<protein>
    <submittedName>
        <fullName evidence="2 3">Uncharacterized protein</fullName>
    </submittedName>
</protein>
<reference evidence="2" key="2">
    <citation type="submission" date="2017-06" db="EMBL/GenBank/DDBJ databases">
        <title>WGS assembly of Brachypodium distachyon.</title>
        <authorList>
            <consortium name="The International Brachypodium Initiative"/>
            <person name="Lucas S."/>
            <person name="Harmon-Smith M."/>
            <person name="Lail K."/>
            <person name="Tice H."/>
            <person name="Grimwood J."/>
            <person name="Bruce D."/>
            <person name="Barry K."/>
            <person name="Shu S."/>
            <person name="Lindquist E."/>
            <person name="Wang M."/>
            <person name="Pitluck S."/>
            <person name="Vogel J.P."/>
            <person name="Garvin D.F."/>
            <person name="Mockler T.C."/>
            <person name="Schmutz J."/>
            <person name="Rokhsar D."/>
            <person name="Bevan M.W."/>
        </authorList>
    </citation>
    <scope>NUCLEOTIDE SEQUENCE</scope>
    <source>
        <strain evidence="2">Bd21</strain>
    </source>
</reference>
<evidence type="ECO:0000256" key="1">
    <source>
        <dbReference type="SAM" id="SignalP"/>
    </source>
</evidence>
<dbReference type="STRING" id="15368.A0A2K2CSL1"/>
<sequence length="331" mass="36419">MATMAKLGWCCFFLAVGVVAGQPPPSPSAWTPPPQSEVPSYANGQPYRASYGKPNRIFTCDDDFGKRCVAQCPDLCPKSCFMSCSYCETTCRCVYFPGTSCGDPSFTGGDGNTFYFHGRKDRDFCIVSDADLHVNAHFIGNHNPVNKRNFTWIQALGVSFGNHRLYVGARGAVLWEEEEDHIEINFDGEPITIDTANNAKWVAKDLPRLSVKRTDAVNSVDVELAGVFRISASAVPITDEDSRIHKYGKTEKDSLVHLDLRFKFFTLTDVVDGVLGQTYRPDYINRMNVTANMPIMGGAPKYLSSGLFSTDCTVSKFHRNGATGRGVALSS</sequence>
<dbReference type="Pfam" id="PF06830">
    <property type="entry name" value="Root_cap"/>
    <property type="match status" value="1"/>
</dbReference>
<dbReference type="PANTHER" id="PTHR31656">
    <property type="entry name" value="ROOT CAP DOMAIN-CONTAINING PROTEIN"/>
    <property type="match status" value="1"/>
</dbReference>
<feature type="chain" id="PRO_5043158560" evidence="1">
    <location>
        <begin position="22"/>
        <end position="331"/>
    </location>
</feature>
<evidence type="ECO:0000313" key="2">
    <source>
        <dbReference type="EMBL" id="PNT65019.1"/>
    </source>
</evidence>
<dbReference type="OrthoDB" id="585770at2759"/>
<evidence type="ECO:0000313" key="4">
    <source>
        <dbReference type="Proteomes" id="UP000008810"/>
    </source>
</evidence>
<organism evidence="2">
    <name type="scientific">Brachypodium distachyon</name>
    <name type="common">Purple false brome</name>
    <name type="synonym">Trachynia distachya</name>
    <dbReference type="NCBI Taxonomy" id="15368"/>
    <lineage>
        <taxon>Eukaryota</taxon>
        <taxon>Viridiplantae</taxon>
        <taxon>Streptophyta</taxon>
        <taxon>Embryophyta</taxon>
        <taxon>Tracheophyta</taxon>
        <taxon>Spermatophyta</taxon>
        <taxon>Magnoliopsida</taxon>
        <taxon>Liliopsida</taxon>
        <taxon>Poales</taxon>
        <taxon>Poaceae</taxon>
        <taxon>BOP clade</taxon>
        <taxon>Pooideae</taxon>
        <taxon>Stipodae</taxon>
        <taxon>Brachypodieae</taxon>
        <taxon>Brachypodium</taxon>
    </lineage>
</organism>
<feature type="signal peptide" evidence="1">
    <location>
        <begin position="1"/>
        <end position="21"/>
    </location>
</feature>
<gene>
    <name evidence="3" type="primary">LOC100839742</name>
    <name evidence="2" type="ORF">BRADI_4g36260v3</name>
</gene>
<dbReference type="Gramene" id="PNT65019">
    <property type="protein sequence ID" value="PNT65019"/>
    <property type="gene ID" value="BRADI_4g36260v3"/>
</dbReference>
<accession>A0A2K2CSL1</accession>
<dbReference type="GeneID" id="100839742"/>
<evidence type="ECO:0000313" key="3">
    <source>
        <dbReference type="EnsemblPlants" id="PNT65019"/>
    </source>
</evidence>
<dbReference type="RefSeq" id="XP_003576772.2">
    <property type="nucleotide sequence ID" value="XM_003576724.2"/>
</dbReference>
<keyword evidence="4" id="KW-1185">Reference proteome</keyword>
<dbReference type="InterPro" id="IPR009646">
    <property type="entry name" value="Root_cap"/>
</dbReference>
<reference evidence="2 3" key="1">
    <citation type="journal article" date="2010" name="Nature">
        <title>Genome sequencing and analysis of the model grass Brachypodium distachyon.</title>
        <authorList>
            <consortium name="International Brachypodium Initiative"/>
        </authorList>
    </citation>
    <scope>NUCLEOTIDE SEQUENCE [LARGE SCALE GENOMIC DNA]</scope>
    <source>
        <strain evidence="2 3">Bd21</strain>
    </source>
</reference>
<dbReference type="KEGG" id="bdi:100839742"/>
<keyword evidence="1" id="KW-0732">Signal</keyword>
<dbReference type="AlphaFoldDB" id="A0A2K2CSL1"/>